<proteinExistence type="predicted"/>
<gene>
    <name evidence="1" type="ORF">B4U80_08550</name>
</gene>
<dbReference type="Proteomes" id="UP000288716">
    <property type="component" value="Unassembled WGS sequence"/>
</dbReference>
<organism evidence="1 2">
    <name type="scientific">Leptotrombidium deliense</name>
    <dbReference type="NCBI Taxonomy" id="299467"/>
    <lineage>
        <taxon>Eukaryota</taxon>
        <taxon>Metazoa</taxon>
        <taxon>Ecdysozoa</taxon>
        <taxon>Arthropoda</taxon>
        <taxon>Chelicerata</taxon>
        <taxon>Arachnida</taxon>
        <taxon>Acari</taxon>
        <taxon>Acariformes</taxon>
        <taxon>Trombidiformes</taxon>
        <taxon>Prostigmata</taxon>
        <taxon>Anystina</taxon>
        <taxon>Parasitengona</taxon>
        <taxon>Trombiculoidea</taxon>
        <taxon>Trombiculidae</taxon>
        <taxon>Leptotrombidium</taxon>
    </lineage>
</organism>
<dbReference type="VEuPathDB" id="VectorBase:LDEU004428"/>
<evidence type="ECO:0000313" key="1">
    <source>
        <dbReference type="EMBL" id="RWS27611.1"/>
    </source>
</evidence>
<accession>A0A443SJA5</accession>
<reference evidence="1 2" key="1">
    <citation type="journal article" date="2018" name="Gigascience">
        <title>Genomes of trombidid mites reveal novel predicted allergens and laterally-transferred genes associated with secondary metabolism.</title>
        <authorList>
            <person name="Dong X."/>
            <person name="Chaisiri K."/>
            <person name="Xia D."/>
            <person name="Armstrong S.D."/>
            <person name="Fang Y."/>
            <person name="Donnelly M.J."/>
            <person name="Kadowaki T."/>
            <person name="McGarry J.W."/>
            <person name="Darby A.C."/>
            <person name="Makepeace B.L."/>
        </authorList>
    </citation>
    <scope>NUCLEOTIDE SEQUENCE [LARGE SCALE GENOMIC DNA]</scope>
    <source>
        <strain evidence="1">UoL-UT</strain>
    </source>
</reference>
<sequence>MYGPFTRFKFCFSSLRSKQISKPLASEVLSAHIRSRKYPQWTSFFVPYSSVLNDQFSLSHFNWKVDGINYHILRTGCYPYIKYHCSKRDPHDLNLENIFFTSLKLLNLGLPTLAYGCAAIMLISVTEKVQTSKGVVYIYFLNKENKDALT</sequence>
<comment type="caution">
    <text evidence="1">The sequence shown here is derived from an EMBL/GenBank/DDBJ whole genome shotgun (WGS) entry which is preliminary data.</text>
</comment>
<dbReference type="InterPro" id="IPR029245">
    <property type="entry name" value="DUF4528"/>
</dbReference>
<dbReference type="AlphaFoldDB" id="A0A443SJA5"/>
<name>A0A443SJA5_9ACAR</name>
<dbReference type="EMBL" id="NCKV01001885">
    <property type="protein sequence ID" value="RWS27611.1"/>
    <property type="molecule type" value="Genomic_DNA"/>
</dbReference>
<dbReference type="OrthoDB" id="9970237at2759"/>
<evidence type="ECO:0000313" key="2">
    <source>
        <dbReference type="Proteomes" id="UP000288716"/>
    </source>
</evidence>
<dbReference type="PANTHER" id="PTHR34651:SF1">
    <property type="entry name" value="SIMILAR TO ENSANGP00000021391"/>
    <property type="match status" value="1"/>
</dbReference>
<dbReference type="PANTHER" id="PTHR34651">
    <property type="entry name" value="SIMILAR TO ENSANGP00000021391"/>
    <property type="match status" value="1"/>
</dbReference>
<keyword evidence="2" id="KW-1185">Reference proteome</keyword>
<dbReference type="Pfam" id="PF15031">
    <property type="entry name" value="DUF4528"/>
    <property type="match status" value="1"/>
</dbReference>
<protein>
    <submittedName>
        <fullName evidence="1">Uncharacterized protein</fullName>
    </submittedName>
</protein>